<gene>
    <name evidence="3" type="ORF">SELMODRAFT_439004</name>
</gene>
<dbReference type="InterPro" id="IPR032698">
    <property type="entry name" value="SirB1_N"/>
</dbReference>
<dbReference type="InParanoid" id="D8R1P7"/>
<dbReference type="OMA" id="SGIQMKM"/>
<dbReference type="eggNOG" id="ENOG502QW6U">
    <property type="taxonomic scope" value="Eukaryota"/>
</dbReference>
<dbReference type="PANTHER" id="PTHR31350:SF30">
    <property type="entry name" value="TRANSGLUTAMINASE FAMILY PROTEIN"/>
    <property type="match status" value="1"/>
</dbReference>
<protein>
    <recommendedName>
        <fullName evidence="2">Protein SirB1 N-terminal domain-containing protein</fullName>
    </recommendedName>
</protein>
<dbReference type="HOGENOM" id="CLU_553658_0_0_1"/>
<dbReference type="Pfam" id="PF13369">
    <property type="entry name" value="Transglut_core2"/>
    <property type="match status" value="1"/>
</dbReference>
<evidence type="ECO:0000259" key="2">
    <source>
        <dbReference type="Pfam" id="PF13369"/>
    </source>
</evidence>
<name>D8R1P7_SELML</name>
<keyword evidence="4" id="KW-1185">Reference proteome</keyword>
<feature type="region of interest" description="Disordered" evidence="1">
    <location>
        <begin position="308"/>
        <end position="328"/>
    </location>
</feature>
<evidence type="ECO:0000313" key="3">
    <source>
        <dbReference type="EMBL" id="EFJ33590.1"/>
    </source>
</evidence>
<sequence length="493" mass="53977">MEPGDAAHRIMRKLNFAEDQGPVSRTGGSLENSVSMALALFHHNPVAAACASLRSSCANRRRQNPLCHATILSSSHSSRAFNNRCKSKPCINKLLAMSCGTAKPCSGQLENETMKLARRAFCEEVTRKENVSLAKAALLISIEDEAFIMANRERDMAALQKEGRSVFPHTKIYPTDALYLEGQSIAHWLDKLDSLVKTSQHPMEVLKTFTKKSSLTTDPSNFYLHQVLSLGAGTAIMLGILYMELSRRMGLPVSGAPVGDDFLVWPSTENNVISGGDSVETGLSAEMVFEPFKGGKIWSKKSDGSYVRQHSSAASGPQAGPHPTSGLRPVSDQAILSVLLRKLKRLYWKRAAKAYAGCDIAAPLHPLALATAQGVPLLSLGKEQTLLRPQDLRQAKAFGFLPPQLSGACFLVSRLHRLAVAASEKLLLLQRDWITRRDHGLLLYHSRRYGEALQELSACLAVAPVHDLQILEPFVEKLHLLRVESSWAASLNS</sequence>
<dbReference type="FunCoup" id="D8R1P7">
    <property type="interactions" value="20"/>
</dbReference>
<proteinExistence type="predicted"/>
<dbReference type="KEGG" id="smo:SELMODRAFT_439004"/>
<evidence type="ECO:0000256" key="1">
    <source>
        <dbReference type="SAM" id="MobiDB-lite"/>
    </source>
</evidence>
<dbReference type="Gramene" id="EFJ33590">
    <property type="protein sequence ID" value="EFJ33590"/>
    <property type="gene ID" value="SELMODRAFT_439004"/>
</dbReference>
<feature type="domain" description="Protein SirB1 N-terminal" evidence="2">
    <location>
        <begin position="208"/>
        <end position="337"/>
    </location>
</feature>
<dbReference type="Proteomes" id="UP000001514">
    <property type="component" value="Unassembled WGS sequence"/>
</dbReference>
<dbReference type="EMBL" id="GL377570">
    <property type="protein sequence ID" value="EFJ33590.1"/>
    <property type="molecule type" value="Genomic_DNA"/>
</dbReference>
<dbReference type="AlphaFoldDB" id="D8R1P7"/>
<dbReference type="PANTHER" id="PTHR31350">
    <property type="entry name" value="SI:DKEY-261L7.2"/>
    <property type="match status" value="1"/>
</dbReference>
<accession>D8R1P7</accession>
<dbReference type="STRING" id="88036.D8R1P7"/>
<reference evidence="3 4" key="1">
    <citation type="journal article" date="2011" name="Science">
        <title>The Selaginella genome identifies genetic changes associated with the evolution of vascular plants.</title>
        <authorList>
            <person name="Banks J.A."/>
            <person name="Nishiyama T."/>
            <person name="Hasebe M."/>
            <person name="Bowman J.L."/>
            <person name="Gribskov M."/>
            <person name="dePamphilis C."/>
            <person name="Albert V.A."/>
            <person name="Aono N."/>
            <person name="Aoyama T."/>
            <person name="Ambrose B.A."/>
            <person name="Ashton N.W."/>
            <person name="Axtell M.J."/>
            <person name="Barker E."/>
            <person name="Barker M.S."/>
            <person name="Bennetzen J.L."/>
            <person name="Bonawitz N.D."/>
            <person name="Chapple C."/>
            <person name="Cheng C."/>
            <person name="Correa L.G."/>
            <person name="Dacre M."/>
            <person name="DeBarry J."/>
            <person name="Dreyer I."/>
            <person name="Elias M."/>
            <person name="Engstrom E.M."/>
            <person name="Estelle M."/>
            <person name="Feng L."/>
            <person name="Finet C."/>
            <person name="Floyd S.K."/>
            <person name="Frommer W.B."/>
            <person name="Fujita T."/>
            <person name="Gramzow L."/>
            <person name="Gutensohn M."/>
            <person name="Harholt J."/>
            <person name="Hattori M."/>
            <person name="Heyl A."/>
            <person name="Hirai T."/>
            <person name="Hiwatashi Y."/>
            <person name="Ishikawa M."/>
            <person name="Iwata M."/>
            <person name="Karol K.G."/>
            <person name="Koehler B."/>
            <person name="Kolukisaoglu U."/>
            <person name="Kubo M."/>
            <person name="Kurata T."/>
            <person name="Lalonde S."/>
            <person name="Li K."/>
            <person name="Li Y."/>
            <person name="Litt A."/>
            <person name="Lyons E."/>
            <person name="Manning G."/>
            <person name="Maruyama T."/>
            <person name="Michael T.P."/>
            <person name="Mikami K."/>
            <person name="Miyazaki S."/>
            <person name="Morinaga S."/>
            <person name="Murata T."/>
            <person name="Mueller-Roeber B."/>
            <person name="Nelson D.R."/>
            <person name="Obara M."/>
            <person name="Oguri Y."/>
            <person name="Olmstead R.G."/>
            <person name="Onodera N."/>
            <person name="Petersen B.L."/>
            <person name="Pils B."/>
            <person name="Prigge M."/>
            <person name="Rensing S.A."/>
            <person name="Riano-Pachon D.M."/>
            <person name="Roberts A.W."/>
            <person name="Sato Y."/>
            <person name="Scheller H.V."/>
            <person name="Schulz B."/>
            <person name="Schulz C."/>
            <person name="Shakirov E.V."/>
            <person name="Shibagaki N."/>
            <person name="Shinohara N."/>
            <person name="Shippen D.E."/>
            <person name="Soerensen I."/>
            <person name="Sotooka R."/>
            <person name="Sugimoto N."/>
            <person name="Sugita M."/>
            <person name="Sumikawa N."/>
            <person name="Tanurdzic M."/>
            <person name="Theissen G."/>
            <person name="Ulvskov P."/>
            <person name="Wakazuki S."/>
            <person name="Weng J.K."/>
            <person name="Willats W.W."/>
            <person name="Wipf D."/>
            <person name="Wolf P.G."/>
            <person name="Yang L."/>
            <person name="Zimmer A.D."/>
            <person name="Zhu Q."/>
            <person name="Mitros T."/>
            <person name="Hellsten U."/>
            <person name="Loque D."/>
            <person name="Otillar R."/>
            <person name="Salamov A."/>
            <person name="Schmutz J."/>
            <person name="Shapiro H."/>
            <person name="Lindquist E."/>
            <person name="Lucas S."/>
            <person name="Rokhsar D."/>
            <person name="Grigoriev I.V."/>
        </authorList>
    </citation>
    <scope>NUCLEOTIDE SEQUENCE [LARGE SCALE GENOMIC DNA]</scope>
</reference>
<organism evidence="4">
    <name type="scientific">Selaginella moellendorffii</name>
    <name type="common">Spikemoss</name>
    <dbReference type="NCBI Taxonomy" id="88036"/>
    <lineage>
        <taxon>Eukaryota</taxon>
        <taxon>Viridiplantae</taxon>
        <taxon>Streptophyta</taxon>
        <taxon>Embryophyta</taxon>
        <taxon>Tracheophyta</taxon>
        <taxon>Lycopodiopsida</taxon>
        <taxon>Selaginellales</taxon>
        <taxon>Selaginellaceae</taxon>
        <taxon>Selaginella</taxon>
    </lineage>
</organism>
<evidence type="ECO:0000313" key="4">
    <source>
        <dbReference type="Proteomes" id="UP000001514"/>
    </source>
</evidence>